<dbReference type="Gene3D" id="3.20.20.80">
    <property type="entry name" value="Glycosidases"/>
    <property type="match status" value="1"/>
</dbReference>
<dbReference type="GO" id="GO:0005764">
    <property type="term" value="C:lysosome"/>
    <property type="evidence" value="ECO:0007669"/>
    <property type="project" value="TreeGrafter"/>
</dbReference>
<evidence type="ECO:0000256" key="3">
    <source>
        <dbReference type="ARBA" id="ARBA00022729"/>
    </source>
</evidence>
<evidence type="ECO:0000256" key="6">
    <source>
        <dbReference type="SAM" id="SignalP"/>
    </source>
</evidence>
<dbReference type="GO" id="GO:0016139">
    <property type="term" value="P:glycoside catabolic process"/>
    <property type="evidence" value="ECO:0007669"/>
    <property type="project" value="TreeGrafter"/>
</dbReference>
<organism evidence="8 9">
    <name type="scientific">Sphingobacterium detergens</name>
    <dbReference type="NCBI Taxonomy" id="1145106"/>
    <lineage>
        <taxon>Bacteria</taxon>
        <taxon>Pseudomonadati</taxon>
        <taxon>Bacteroidota</taxon>
        <taxon>Sphingobacteriia</taxon>
        <taxon>Sphingobacteriales</taxon>
        <taxon>Sphingobacteriaceae</taxon>
        <taxon>Sphingobacterium</taxon>
    </lineage>
</organism>
<dbReference type="Proteomes" id="UP000286246">
    <property type="component" value="Unassembled WGS sequence"/>
</dbReference>
<evidence type="ECO:0000313" key="9">
    <source>
        <dbReference type="Proteomes" id="UP000286246"/>
    </source>
</evidence>
<evidence type="ECO:0000259" key="7">
    <source>
        <dbReference type="Pfam" id="PF01120"/>
    </source>
</evidence>
<accession>A0A420ALY7</accession>
<dbReference type="GO" id="GO:0006004">
    <property type="term" value="P:fucose metabolic process"/>
    <property type="evidence" value="ECO:0007669"/>
    <property type="project" value="TreeGrafter"/>
</dbReference>
<evidence type="ECO:0000256" key="2">
    <source>
        <dbReference type="ARBA" id="ARBA00012662"/>
    </source>
</evidence>
<keyword evidence="4" id="KW-0378">Hydrolase</keyword>
<keyword evidence="5" id="KW-0326">Glycosidase</keyword>
<dbReference type="OrthoDB" id="1392315at2"/>
<dbReference type="GO" id="GO:0004560">
    <property type="term" value="F:alpha-L-fucosidase activity"/>
    <property type="evidence" value="ECO:0007669"/>
    <property type="project" value="InterPro"/>
</dbReference>
<dbReference type="InterPro" id="IPR000933">
    <property type="entry name" value="Glyco_hydro_29"/>
</dbReference>
<feature type="domain" description="Glycoside hydrolase family 29 N-terminal" evidence="7">
    <location>
        <begin position="13"/>
        <end position="58"/>
    </location>
</feature>
<dbReference type="InterPro" id="IPR017853">
    <property type="entry name" value="GH"/>
</dbReference>
<protein>
    <recommendedName>
        <fullName evidence="2">alpha-L-fucosidase</fullName>
        <ecNumber evidence="2">3.2.1.51</ecNumber>
    </recommendedName>
</protein>
<dbReference type="PANTHER" id="PTHR10030:SF37">
    <property type="entry name" value="ALPHA-L-FUCOSIDASE-RELATED"/>
    <property type="match status" value="1"/>
</dbReference>
<dbReference type="InterPro" id="IPR057739">
    <property type="entry name" value="Glyco_hydro_29_N"/>
</dbReference>
<evidence type="ECO:0000313" key="8">
    <source>
        <dbReference type="EMBL" id="RKE45466.1"/>
    </source>
</evidence>
<sequence>MNYLLFLLLLICLTTPAKAQQSYQANWESLKKNQTPEWFKDAKFDIFIHWGVYSMSAFTNT</sequence>
<evidence type="ECO:0000256" key="4">
    <source>
        <dbReference type="ARBA" id="ARBA00022801"/>
    </source>
</evidence>
<dbReference type="RefSeq" id="WP_120261211.1">
    <property type="nucleotide sequence ID" value="NZ_RAPY01000005.1"/>
</dbReference>
<name>A0A420ALY7_SPHD1</name>
<dbReference type="EC" id="3.2.1.51" evidence="2"/>
<dbReference type="Pfam" id="PF01120">
    <property type="entry name" value="Alpha_L_fucos"/>
    <property type="match status" value="1"/>
</dbReference>
<proteinExistence type="inferred from homology"/>
<feature type="chain" id="PRO_5019496179" description="alpha-L-fucosidase" evidence="6">
    <location>
        <begin position="20"/>
        <end position="61"/>
    </location>
</feature>
<evidence type="ECO:0000256" key="1">
    <source>
        <dbReference type="ARBA" id="ARBA00007951"/>
    </source>
</evidence>
<comment type="caution">
    <text evidence="8">The sequence shown here is derived from an EMBL/GenBank/DDBJ whole genome shotgun (WGS) entry which is preliminary data.</text>
</comment>
<dbReference type="PANTHER" id="PTHR10030">
    <property type="entry name" value="ALPHA-L-FUCOSIDASE"/>
    <property type="match status" value="1"/>
</dbReference>
<gene>
    <name evidence="8" type="ORF">DFQ12_4540</name>
</gene>
<keyword evidence="3 6" id="KW-0732">Signal</keyword>
<dbReference type="AlphaFoldDB" id="A0A420ALY7"/>
<evidence type="ECO:0000256" key="5">
    <source>
        <dbReference type="ARBA" id="ARBA00023295"/>
    </source>
</evidence>
<dbReference type="SUPFAM" id="SSF51445">
    <property type="entry name" value="(Trans)glycosidases"/>
    <property type="match status" value="1"/>
</dbReference>
<reference evidence="8 9" key="1">
    <citation type="submission" date="2018-09" db="EMBL/GenBank/DDBJ databases">
        <title>Genomic Encyclopedia of Type Strains, Phase III (KMG-III): the genomes of soil and plant-associated and newly described type strains.</title>
        <authorList>
            <person name="Whitman W."/>
        </authorList>
    </citation>
    <scope>NUCLEOTIDE SEQUENCE [LARGE SCALE GENOMIC DNA]</scope>
    <source>
        <strain evidence="8 9">CECT 7938</strain>
    </source>
</reference>
<comment type="similarity">
    <text evidence="1">Belongs to the glycosyl hydrolase 29 family.</text>
</comment>
<keyword evidence="9" id="KW-1185">Reference proteome</keyword>
<feature type="signal peptide" evidence="6">
    <location>
        <begin position="1"/>
        <end position="19"/>
    </location>
</feature>
<dbReference type="EMBL" id="RAPY01000005">
    <property type="protein sequence ID" value="RKE45466.1"/>
    <property type="molecule type" value="Genomic_DNA"/>
</dbReference>